<protein>
    <submittedName>
        <fullName evidence="2">Uncharacterized protein</fullName>
    </submittedName>
</protein>
<dbReference type="Proteomes" id="UP001066276">
    <property type="component" value="Chromosome 7"/>
</dbReference>
<keyword evidence="3" id="KW-1185">Reference proteome</keyword>
<feature type="compositionally biased region" description="Polar residues" evidence="1">
    <location>
        <begin position="8"/>
        <end position="26"/>
    </location>
</feature>
<feature type="compositionally biased region" description="Polar residues" evidence="1">
    <location>
        <begin position="68"/>
        <end position="77"/>
    </location>
</feature>
<feature type="region of interest" description="Disordered" evidence="1">
    <location>
        <begin position="1"/>
        <end position="32"/>
    </location>
</feature>
<dbReference type="EMBL" id="JANPWB010000011">
    <property type="protein sequence ID" value="KAJ1123703.1"/>
    <property type="molecule type" value="Genomic_DNA"/>
</dbReference>
<evidence type="ECO:0000256" key="1">
    <source>
        <dbReference type="SAM" id="MobiDB-lite"/>
    </source>
</evidence>
<organism evidence="2 3">
    <name type="scientific">Pleurodeles waltl</name>
    <name type="common">Iberian ribbed newt</name>
    <dbReference type="NCBI Taxonomy" id="8319"/>
    <lineage>
        <taxon>Eukaryota</taxon>
        <taxon>Metazoa</taxon>
        <taxon>Chordata</taxon>
        <taxon>Craniata</taxon>
        <taxon>Vertebrata</taxon>
        <taxon>Euteleostomi</taxon>
        <taxon>Amphibia</taxon>
        <taxon>Batrachia</taxon>
        <taxon>Caudata</taxon>
        <taxon>Salamandroidea</taxon>
        <taxon>Salamandridae</taxon>
        <taxon>Pleurodelinae</taxon>
        <taxon>Pleurodeles</taxon>
    </lineage>
</organism>
<evidence type="ECO:0000313" key="2">
    <source>
        <dbReference type="EMBL" id="KAJ1123703.1"/>
    </source>
</evidence>
<feature type="region of interest" description="Disordered" evidence="1">
    <location>
        <begin position="68"/>
        <end position="91"/>
    </location>
</feature>
<feature type="compositionally biased region" description="Low complexity" evidence="1">
    <location>
        <begin position="149"/>
        <end position="170"/>
    </location>
</feature>
<name>A0AAV7PDA8_PLEWA</name>
<gene>
    <name evidence="2" type="ORF">NDU88_002171</name>
</gene>
<dbReference type="AlphaFoldDB" id="A0AAV7PDA8"/>
<evidence type="ECO:0000313" key="3">
    <source>
        <dbReference type="Proteomes" id="UP001066276"/>
    </source>
</evidence>
<reference evidence="2" key="1">
    <citation type="journal article" date="2022" name="bioRxiv">
        <title>Sequencing and chromosome-scale assembly of the giantPleurodeles waltlgenome.</title>
        <authorList>
            <person name="Brown T."/>
            <person name="Elewa A."/>
            <person name="Iarovenko S."/>
            <person name="Subramanian E."/>
            <person name="Araus A.J."/>
            <person name="Petzold A."/>
            <person name="Susuki M."/>
            <person name="Suzuki K.-i.T."/>
            <person name="Hayashi T."/>
            <person name="Toyoda A."/>
            <person name="Oliveira C."/>
            <person name="Osipova E."/>
            <person name="Leigh N.D."/>
            <person name="Simon A."/>
            <person name="Yun M.H."/>
        </authorList>
    </citation>
    <scope>NUCLEOTIDE SEQUENCE</scope>
    <source>
        <strain evidence="2">20211129_DDA</strain>
        <tissue evidence="2">Liver</tissue>
    </source>
</reference>
<sequence length="179" mass="18456">MSRAADLSSRSQSNAAPRRASTSSLRAWQPPALASVDPVLREGGSAFGTSQASAIPPSLLLRIRPSFSKRQGPSQNHAPGINRQAEPPRPQVCKFHQGLLRSSGSFSGPKVGAHLTAAGLATLRHLSPGTIAYTATPFADLACLGRAPDSRASQASAAASPPLSPRARLPVTKASVAPP</sequence>
<proteinExistence type="predicted"/>
<comment type="caution">
    <text evidence="2">The sequence shown here is derived from an EMBL/GenBank/DDBJ whole genome shotgun (WGS) entry which is preliminary data.</text>
</comment>
<accession>A0AAV7PDA8</accession>
<feature type="region of interest" description="Disordered" evidence="1">
    <location>
        <begin position="149"/>
        <end position="179"/>
    </location>
</feature>